<feature type="compositionally biased region" description="Basic and acidic residues" evidence="1">
    <location>
        <begin position="130"/>
        <end position="146"/>
    </location>
</feature>
<evidence type="ECO:0000313" key="3">
    <source>
        <dbReference type="EMBL" id="OMJ21719.1"/>
    </source>
</evidence>
<dbReference type="AlphaFoldDB" id="A0A1R1Y4E1"/>
<feature type="chain" id="PRO_5012006076" evidence="2">
    <location>
        <begin position="19"/>
        <end position="202"/>
    </location>
</feature>
<keyword evidence="4" id="KW-1185">Reference proteome</keyword>
<evidence type="ECO:0000256" key="2">
    <source>
        <dbReference type="SAM" id="SignalP"/>
    </source>
</evidence>
<name>A0A1R1Y4E1_9FUNG</name>
<protein>
    <submittedName>
        <fullName evidence="3">Uncharacterized protein</fullName>
    </submittedName>
</protein>
<dbReference type="OrthoDB" id="5597238at2759"/>
<feature type="region of interest" description="Disordered" evidence="1">
    <location>
        <begin position="130"/>
        <end position="176"/>
    </location>
</feature>
<organism evidence="3 4">
    <name type="scientific">Smittium culicis</name>
    <dbReference type="NCBI Taxonomy" id="133412"/>
    <lineage>
        <taxon>Eukaryota</taxon>
        <taxon>Fungi</taxon>
        <taxon>Fungi incertae sedis</taxon>
        <taxon>Zoopagomycota</taxon>
        <taxon>Kickxellomycotina</taxon>
        <taxon>Harpellomycetes</taxon>
        <taxon>Harpellales</taxon>
        <taxon>Legeriomycetaceae</taxon>
        <taxon>Smittium</taxon>
    </lineage>
</organism>
<accession>A0A1R1Y4E1</accession>
<keyword evidence="2" id="KW-0732">Signal</keyword>
<gene>
    <name evidence="3" type="ORF">AYI69_g5705</name>
</gene>
<dbReference type="EMBL" id="LSSM01002431">
    <property type="protein sequence ID" value="OMJ21719.1"/>
    <property type="molecule type" value="Genomic_DNA"/>
</dbReference>
<sequence>MNIRTFIIFSTYSIIALGGRDDTSSSENCAKKYCPADRYDVNCIARCYGVPSPSEDMIKNTQRCYTECRKLGANNPFIQGCLIKCNETEYNPSFPENYKGNTVACTKENGKYPAHCDPAIMTKDNNGKNFEDFGQRKNFNERENSDLNKSPKNSSKENNKKLISGSEVVKGQENSGSKVNYSNLVSLIAACGISAISINNII</sequence>
<proteinExistence type="predicted"/>
<reference evidence="4" key="1">
    <citation type="submission" date="2017-01" db="EMBL/GenBank/DDBJ databases">
        <authorList>
            <person name="Wang Y."/>
            <person name="White M."/>
            <person name="Kvist S."/>
            <person name="Moncalvo J.-M."/>
        </authorList>
    </citation>
    <scope>NUCLEOTIDE SEQUENCE [LARGE SCALE GENOMIC DNA]</scope>
    <source>
        <strain evidence="4">ID-206-W2</strain>
    </source>
</reference>
<comment type="caution">
    <text evidence="3">The sequence shown here is derived from an EMBL/GenBank/DDBJ whole genome shotgun (WGS) entry which is preliminary data.</text>
</comment>
<evidence type="ECO:0000313" key="4">
    <source>
        <dbReference type="Proteomes" id="UP000187429"/>
    </source>
</evidence>
<feature type="signal peptide" evidence="2">
    <location>
        <begin position="1"/>
        <end position="18"/>
    </location>
</feature>
<evidence type="ECO:0000256" key="1">
    <source>
        <dbReference type="SAM" id="MobiDB-lite"/>
    </source>
</evidence>
<dbReference type="Proteomes" id="UP000187429">
    <property type="component" value="Unassembled WGS sequence"/>
</dbReference>